<name>A0A382G0T0_9ZZZZ</name>
<dbReference type="EMBL" id="UINC01052613">
    <property type="protein sequence ID" value="SVB68137.1"/>
    <property type="molecule type" value="Genomic_DNA"/>
</dbReference>
<dbReference type="AlphaFoldDB" id="A0A382G0T0"/>
<proteinExistence type="predicted"/>
<evidence type="ECO:0000313" key="1">
    <source>
        <dbReference type="EMBL" id="SVB68137.1"/>
    </source>
</evidence>
<feature type="non-terminal residue" evidence="1">
    <location>
        <position position="348"/>
    </location>
</feature>
<protein>
    <submittedName>
        <fullName evidence="1">Uncharacterized protein</fullName>
    </submittedName>
</protein>
<sequence length="348" mass="40389">MAGLFFYSCESERHWSNPHDPNTDLLPEEWRPKNLIFLKNSSYELNLYWEYERENIGGFRLEKKINTGNWEIEKDLIDKELRHLSVLFETSVDSMDIDFRMAAYAGPNQSAYDTTIISEDAVTIISVDYDIESMDISWEKYQLDDFDYYQILYSEKIDGIKTIVDTILQIDSTSFSLDIFSPLKENWFWSRIVTKTGQGFLGEGRTNDIKTAPNPLDIVSVEYDLSKMTISWEEFQNGSGKIMESFPSSNPNNSISDFESYELFHSLSETGGRNLVAVIEDELQTSYQVLDFDPTHENWYWLRVNDYWGLSSTGNGMTHEIDEPPTAIDITSIEYDILPLHMTISWEP</sequence>
<organism evidence="1">
    <name type="scientific">marine metagenome</name>
    <dbReference type="NCBI Taxonomy" id="408172"/>
    <lineage>
        <taxon>unclassified sequences</taxon>
        <taxon>metagenomes</taxon>
        <taxon>ecological metagenomes</taxon>
    </lineage>
</organism>
<gene>
    <name evidence="1" type="ORF">METZ01_LOCUS220991</name>
</gene>
<accession>A0A382G0T0</accession>
<reference evidence="1" key="1">
    <citation type="submission" date="2018-05" db="EMBL/GenBank/DDBJ databases">
        <authorList>
            <person name="Lanie J.A."/>
            <person name="Ng W.-L."/>
            <person name="Kazmierczak K.M."/>
            <person name="Andrzejewski T.M."/>
            <person name="Davidsen T.M."/>
            <person name="Wayne K.J."/>
            <person name="Tettelin H."/>
            <person name="Glass J.I."/>
            <person name="Rusch D."/>
            <person name="Podicherti R."/>
            <person name="Tsui H.-C.T."/>
            <person name="Winkler M.E."/>
        </authorList>
    </citation>
    <scope>NUCLEOTIDE SEQUENCE</scope>
</reference>